<feature type="domain" description="Peptidase A1" evidence="12">
    <location>
        <begin position="110"/>
        <end position="461"/>
    </location>
</feature>
<dbReference type="PANTHER" id="PTHR13683:SF872">
    <property type="entry name" value="ASPARTIC PROTEINASE ASP1-LIKE ISOFORM X1"/>
    <property type="match status" value="1"/>
</dbReference>
<evidence type="ECO:0000256" key="2">
    <source>
        <dbReference type="ARBA" id="ARBA00022670"/>
    </source>
</evidence>
<dbReference type="InterPro" id="IPR032799">
    <property type="entry name" value="TAXi_C"/>
</dbReference>
<feature type="active site" evidence="9">
    <location>
        <position position="128"/>
    </location>
</feature>
<organism evidence="13 14">
    <name type="scientific">Theobroma cacao</name>
    <name type="common">Cacao</name>
    <name type="synonym">Cocoa</name>
    <dbReference type="NCBI Taxonomy" id="3641"/>
    <lineage>
        <taxon>Eukaryota</taxon>
        <taxon>Viridiplantae</taxon>
        <taxon>Streptophyta</taxon>
        <taxon>Embryophyta</taxon>
        <taxon>Tracheophyta</taxon>
        <taxon>Spermatophyta</taxon>
        <taxon>Magnoliopsida</taxon>
        <taxon>eudicotyledons</taxon>
        <taxon>Gunneridae</taxon>
        <taxon>Pentapetalae</taxon>
        <taxon>rosids</taxon>
        <taxon>malvids</taxon>
        <taxon>Malvales</taxon>
        <taxon>Malvaceae</taxon>
        <taxon>Byttnerioideae</taxon>
        <taxon>Theobroma</taxon>
    </lineage>
</organism>
<dbReference type="InterPro" id="IPR033121">
    <property type="entry name" value="PEPTIDASE_A1"/>
</dbReference>
<dbReference type="Gene3D" id="2.40.70.10">
    <property type="entry name" value="Acid Proteases"/>
    <property type="match status" value="2"/>
</dbReference>
<dbReference type="InterPro" id="IPR021109">
    <property type="entry name" value="Peptidase_aspartic_dom_sf"/>
</dbReference>
<proteinExistence type="inferred from homology"/>
<feature type="region of interest" description="Disordered" evidence="11">
    <location>
        <begin position="1"/>
        <end position="24"/>
    </location>
</feature>
<evidence type="ECO:0000256" key="11">
    <source>
        <dbReference type="SAM" id="MobiDB-lite"/>
    </source>
</evidence>
<dbReference type="Gramene" id="EOY16346">
    <property type="protein sequence ID" value="EOY16346"/>
    <property type="gene ID" value="TCM_035154"/>
</dbReference>
<dbReference type="SUPFAM" id="SSF50630">
    <property type="entry name" value="Acid proteases"/>
    <property type="match status" value="1"/>
</dbReference>
<dbReference type="FunFam" id="2.40.70.10:FF:000015">
    <property type="entry name" value="Aspartyl protease family protein"/>
    <property type="match status" value="1"/>
</dbReference>
<dbReference type="FunFam" id="2.40.70.10:FF:000027">
    <property type="entry name" value="Aspartic proteinase Asp1 isoform A"/>
    <property type="match status" value="1"/>
</dbReference>
<dbReference type="Pfam" id="PF14543">
    <property type="entry name" value="TAXi_N"/>
    <property type="match status" value="1"/>
</dbReference>
<keyword evidence="5 10" id="KW-0064">Aspartyl protease</keyword>
<dbReference type="PROSITE" id="PS51767">
    <property type="entry name" value="PEPTIDASE_A1"/>
    <property type="match status" value="1"/>
</dbReference>
<evidence type="ECO:0000259" key="12">
    <source>
        <dbReference type="PROSITE" id="PS51767"/>
    </source>
</evidence>
<comment type="similarity">
    <text evidence="1 10">Belongs to the peptidase A1 family.</text>
</comment>
<keyword evidence="4" id="KW-0677">Repeat</keyword>
<evidence type="ECO:0000256" key="5">
    <source>
        <dbReference type="ARBA" id="ARBA00022750"/>
    </source>
</evidence>
<evidence type="ECO:0000256" key="1">
    <source>
        <dbReference type="ARBA" id="ARBA00007447"/>
    </source>
</evidence>
<dbReference type="InterPro" id="IPR001461">
    <property type="entry name" value="Aspartic_peptidase_A1"/>
</dbReference>
<dbReference type="AlphaFoldDB" id="A0A061FGZ8"/>
<dbReference type="PROSITE" id="PS00141">
    <property type="entry name" value="ASP_PROTEASE"/>
    <property type="match status" value="2"/>
</dbReference>
<evidence type="ECO:0000313" key="14">
    <source>
        <dbReference type="Proteomes" id="UP000026915"/>
    </source>
</evidence>
<evidence type="ECO:0000256" key="4">
    <source>
        <dbReference type="ARBA" id="ARBA00022737"/>
    </source>
</evidence>
<feature type="active site" evidence="9">
    <location>
        <position position="333"/>
    </location>
</feature>
<dbReference type="Pfam" id="PF14541">
    <property type="entry name" value="TAXi_C"/>
    <property type="match status" value="1"/>
</dbReference>
<dbReference type="PANTHER" id="PTHR13683">
    <property type="entry name" value="ASPARTYL PROTEASES"/>
    <property type="match status" value="1"/>
</dbReference>
<sequence length="470" mass="51462">MRKKRQNRKEEENKKKKKKKKREDIDLPYPPEIAGLLTKYLTGALSKGLLLAEAVAKRYWRPSLFYFFATGQDQPQWQRSTVRPTAVNGFGFGSSVVLPVAGNVYPFGFYSVELKIGNPPKTFQLDIDTGSDLTWVQCDAPDTVCTGCTLPHDRRYKPAKSNFLPCKDPICAALNSPKSNPCKNPNEKCGFNVKYADQVSVLGFMVSDNFHGLGSGSLSNPHLAFGCGSQLENHSPDRPHPLTTAGVLGLGKSKASMSSQLSGMGITKNVVGHCFSGQGGGFLFLGAGFPESKMTWTPMLQNSIDEHYYSSGPAELLFGGEPTGAKGLYVIFDTGATYTYLSSEVYQTLLNLIRKDLAGKQLRDVKDYALPICWKGAKPFKSVRDVRNYFNTLVLSFTGANNNKLVLPPEAYIIVTERGNVCLGILNGTEVGLGITNVIGAISLQDKLVIYDNENQRIGWASADGTRKPR</sequence>
<dbReference type="OMA" id="WVPMANT"/>
<dbReference type="Proteomes" id="UP000026915">
    <property type="component" value="Chromosome 8"/>
</dbReference>
<dbReference type="InterPro" id="IPR001969">
    <property type="entry name" value="Aspartic_peptidase_AS"/>
</dbReference>
<dbReference type="InParanoid" id="A0A061FGZ8"/>
<name>A0A061FGZ8_THECC</name>
<keyword evidence="14" id="KW-1185">Reference proteome</keyword>
<keyword evidence="3" id="KW-0732">Signal</keyword>
<evidence type="ECO:0000256" key="10">
    <source>
        <dbReference type="RuleBase" id="RU000454"/>
    </source>
</evidence>
<evidence type="ECO:0000256" key="6">
    <source>
        <dbReference type="ARBA" id="ARBA00022801"/>
    </source>
</evidence>
<evidence type="ECO:0000256" key="7">
    <source>
        <dbReference type="ARBA" id="ARBA00068871"/>
    </source>
</evidence>
<dbReference type="InterPro" id="IPR032861">
    <property type="entry name" value="TAXi_N"/>
</dbReference>
<protein>
    <recommendedName>
        <fullName evidence="7">Aspartic proteinase Asp1</fullName>
    </recommendedName>
    <alternativeName>
        <fullName evidence="8">Nucellin-like protein</fullName>
    </alternativeName>
</protein>
<evidence type="ECO:0000313" key="13">
    <source>
        <dbReference type="EMBL" id="EOY16346.1"/>
    </source>
</evidence>
<dbReference type="GO" id="GO:0006508">
    <property type="term" value="P:proteolysis"/>
    <property type="evidence" value="ECO:0007669"/>
    <property type="project" value="UniProtKB-KW"/>
</dbReference>
<dbReference type="PRINTS" id="PR00792">
    <property type="entry name" value="PEPSIN"/>
</dbReference>
<gene>
    <name evidence="13" type="ORF">TCM_035154</name>
</gene>
<evidence type="ECO:0000256" key="9">
    <source>
        <dbReference type="PIRSR" id="PIRSR601461-1"/>
    </source>
</evidence>
<evidence type="ECO:0000256" key="3">
    <source>
        <dbReference type="ARBA" id="ARBA00022729"/>
    </source>
</evidence>
<accession>A0A061FGZ8</accession>
<keyword evidence="6 10" id="KW-0378">Hydrolase</keyword>
<dbReference type="GO" id="GO:0004190">
    <property type="term" value="F:aspartic-type endopeptidase activity"/>
    <property type="evidence" value="ECO:0007669"/>
    <property type="project" value="UniProtKB-KW"/>
</dbReference>
<dbReference type="HOGENOM" id="CLU_005738_3_0_1"/>
<reference evidence="13 14" key="1">
    <citation type="journal article" date="2013" name="Genome Biol.">
        <title>The genome sequence of the most widely cultivated cacao type and its use to identify candidate genes regulating pod color.</title>
        <authorList>
            <person name="Motamayor J.C."/>
            <person name="Mockaitis K."/>
            <person name="Schmutz J."/>
            <person name="Haiminen N."/>
            <person name="Iii D.L."/>
            <person name="Cornejo O."/>
            <person name="Findley S.D."/>
            <person name="Zheng P."/>
            <person name="Utro F."/>
            <person name="Royaert S."/>
            <person name="Saski C."/>
            <person name="Jenkins J."/>
            <person name="Podicheti R."/>
            <person name="Zhao M."/>
            <person name="Scheffler B.E."/>
            <person name="Stack J.C."/>
            <person name="Feltus F.A."/>
            <person name="Mustiga G.M."/>
            <person name="Amores F."/>
            <person name="Phillips W."/>
            <person name="Marelli J.P."/>
            <person name="May G.D."/>
            <person name="Shapiro H."/>
            <person name="Ma J."/>
            <person name="Bustamante C.D."/>
            <person name="Schnell R.J."/>
            <person name="Main D."/>
            <person name="Gilbert D."/>
            <person name="Parida L."/>
            <person name="Kuhn D.N."/>
        </authorList>
    </citation>
    <scope>NUCLEOTIDE SEQUENCE [LARGE SCALE GENOMIC DNA]</scope>
    <source>
        <strain evidence="14">cv. Matina 1-6</strain>
    </source>
</reference>
<evidence type="ECO:0000256" key="8">
    <source>
        <dbReference type="ARBA" id="ARBA00077656"/>
    </source>
</evidence>
<dbReference type="EMBL" id="CM001886">
    <property type="protein sequence ID" value="EOY16346.1"/>
    <property type="molecule type" value="Genomic_DNA"/>
</dbReference>
<dbReference type="eggNOG" id="KOG1339">
    <property type="taxonomic scope" value="Eukaryota"/>
</dbReference>
<keyword evidence="2 10" id="KW-0645">Protease</keyword>